<dbReference type="AlphaFoldDB" id="A0A811UMK0"/>
<comment type="caution">
    <text evidence="1">The sequence shown here is derived from an EMBL/GenBank/DDBJ whole genome shotgun (WGS) entry which is preliminary data.</text>
</comment>
<evidence type="ECO:0000313" key="2">
    <source>
        <dbReference type="Proteomes" id="UP000606786"/>
    </source>
</evidence>
<evidence type="ECO:0000313" key="1">
    <source>
        <dbReference type="EMBL" id="CAD7000040.1"/>
    </source>
</evidence>
<accession>A0A811UMK0</accession>
<gene>
    <name evidence="1" type="ORF">CCAP1982_LOCUS8544</name>
</gene>
<name>A0A811UMK0_CERCA</name>
<sequence length="165" mass="19342">MASRRKFLAYRNASREVVSVKSEYFRKENNLSIQNDDPRKRRQYHWRKHKKEPFTILSDDNDDESEPSDNWILFDLYVLPVGIPYHPTCSLTPAAIKMFWRNGSDTSCRKHQPSSVEGSNSFFLNFSLISNLFCLRLFFHCLFCHQVCYALVCCFYSTTAQCLTG</sequence>
<keyword evidence="2" id="KW-1185">Reference proteome</keyword>
<organism evidence="1 2">
    <name type="scientific">Ceratitis capitata</name>
    <name type="common">Mediterranean fruit fly</name>
    <name type="synonym">Tephritis capitata</name>
    <dbReference type="NCBI Taxonomy" id="7213"/>
    <lineage>
        <taxon>Eukaryota</taxon>
        <taxon>Metazoa</taxon>
        <taxon>Ecdysozoa</taxon>
        <taxon>Arthropoda</taxon>
        <taxon>Hexapoda</taxon>
        <taxon>Insecta</taxon>
        <taxon>Pterygota</taxon>
        <taxon>Neoptera</taxon>
        <taxon>Endopterygota</taxon>
        <taxon>Diptera</taxon>
        <taxon>Brachycera</taxon>
        <taxon>Muscomorpha</taxon>
        <taxon>Tephritoidea</taxon>
        <taxon>Tephritidae</taxon>
        <taxon>Ceratitis</taxon>
        <taxon>Ceratitis</taxon>
    </lineage>
</organism>
<reference evidence="1" key="1">
    <citation type="submission" date="2020-11" db="EMBL/GenBank/DDBJ databases">
        <authorList>
            <person name="Whitehead M."/>
        </authorList>
    </citation>
    <scope>NUCLEOTIDE SEQUENCE</scope>
    <source>
        <strain evidence="1">EGII</strain>
    </source>
</reference>
<protein>
    <submittedName>
        <fullName evidence="1">(Mediterranean fruit fly) hypothetical protein</fullName>
    </submittedName>
</protein>
<dbReference type="Proteomes" id="UP000606786">
    <property type="component" value="Unassembled WGS sequence"/>
</dbReference>
<dbReference type="EMBL" id="CAJHJT010000012">
    <property type="protein sequence ID" value="CAD7000040.1"/>
    <property type="molecule type" value="Genomic_DNA"/>
</dbReference>
<proteinExistence type="predicted"/>